<protein>
    <submittedName>
        <fullName evidence="2">Uncharacterized protein</fullName>
    </submittedName>
</protein>
<accession>A0A9W6BMC3</accession>
<sequence>MVCKLLMGQAVTVEAAKAATWDAWCEAAVTATQAASPGTFASLNAHGQGGQRGLVLNPAPGLQAENAAGAFLRLGTLPVTIGMAMIEVPLQRHFKIARPHSHIIVIKGLPGAYTLEGVTGAFLFCAGLADNTTHGRDMVVGEVLGLGPGGLPNAFHLVAFMDAPPSDLTHLTLPPAFKIDQLTVHMTAYDMRDVPAPDPPAAQGSTQPAAGLTPALQAAPGATAAADNTHPAAKPAPTAAPALGMQAALGVTAPAAGDNPGPLPAPAQAPRPPPAHPTGPPPTPHPPRWDLCPQPQPCPGCPQP</sequence>
<organism evidence="2 3">
    <name type="scientific">Pleodorina starrii</name>
    <dbReference type="NCBI Taxonomy" id="330485"/>
    <lineage>
        <taxon>Eukaryota</taxon>
        <taxon>Viridiplantae</taxon>
        <taxon>Chlorophyta</taxon>
        <taxon>core chlorophytes</taxon>
        <taxon>Chlorophyceae</taxon>
        <taxon>CS clade</taxon>
        <taxon>Chlamydomonadales</taxon>
        <taxon>Volvocaceae</taxon>
        <taxon>Pleodorina</taxon>
    </lineage>
</organism>
<evidence type="ECO:0000256" key="1">
    <source>
        <dbReference type="SAM" id="MobiDB-lite"/>
    </source>
</evidence>
<gene>
    <name evidence="2" type="primary">PLESTB001453</name>
    <name evidence="2" type="ORF">PLESTB_000880000</name>
</gene>
<dbReference type="Proteomes" id="UP001165080">
    <property type="component" value="Unassembled WGS sequence"/>
</dbReference>
<dbReference type="AlphaFoldDB" id="A0A9W6BMC3"/>
<feature type="region of interest" description="Disordered" evidence="1">
    <location>
        <begin position="251"/>
        <end position="304"/>
    </location>
</feature>
<dbReference type="EMBL" id="BRXU01000010">
    <property type="protein sequence ID" value="GLC54563.1"/>
    <property type="molecule type" value="Genomic_DNA"/>
</dbReference>
<feature type="compositionally biased region" description="Pro residues" evidence="1">
    <location>
        <begin position="294"/>
        <end position="304"/>
    </location>
</feature>
<evidence type="ECO:0000313" key="2">
    <source>
        <dbReference type="EMBL" id="GLC54563.1"/>
    </source>
</evidence>
<reference evidence="2 3" key="1">
    <citation type="journal article" date="2023" name="Commun. Biol.">
        <title>Reorganization of the ancestral sex-determining regions during the evolution of trioecy in Pleodorina starrii.</title>
        <authorList>
            <person name="Takahashi K."/>
            <person name="Suzuki S."/>
            <person name="Kawai-Toyooka H."/>
            <person name="Yamamoto K."/>
            <person name="Hamaji T."/>
            <person name="Ootsuki R."/>
            <person name="Yamaguchi H."/>
            <person name="Kawachi M."/>
            <person name="Higashiyama T."/>
            <person name="Nozaki H."/>
        </authorList>
    </citation>
    <scope>NUCLEOTIDE SEQUENCE [LARGE SCALE GENOMIC DNA]</scope>
    <source>
        <strain evidence="2 3">NIES-4479</strain>
    </source>
</reference>
<evidence type="ECO:0000313" key="3">
    <source>
        <dbReference type="Proteomes" id="UP001165080"/>
    </source>
</evidence>
<comment type="caution">
    <text evidence="2">The sequence shown here is derived from an EMBL/GenBank/DDBJ whole genome shotgun (WGS) entry which is preliminary data.</text>
</comment>
<keyword evidence="3" id="KW-1185">Reference proteome</keyword>
<name>A0A9W6BMC3_9CHLO</name>
<proteinExistence type="predicted"/>
<feature type="region of interest" description="Disordered" evidence="1">
    <location>
        <begin position="219"/>
        <end position="238"/>
    </location>
</feature>
<feature type="compositionally biased region" description="Pro residues" evidence="1">
    <location>
        <begin position="261"/>
        <end position="286"/>
    </location>
</feature>